<evidence type="ECO:0000313" key="10">
    <source>
        <dbReference type="Proteomes" id="UP000326289"/>
    </source>
</evidence>
<evidence type="ECO:0000259" key="8">
    <source>
        <dbReference type="SMART" id="SM00829"/>
    </source>
</evidence>
<comment type="cofactor">
    <cofactor evidence="1 7">
        <name>Zn(2+)</name>
        <dbReference type="ChEBI" id="CHEBI:29105"/>
    </cofactor>
</comment>
<dbReference type="InterPro" id="IPR011032">
    <property type="entry name" value="GroES-like_sf"/>
</dbReference>
<dbReference type="InterPro" id="IPR020843">
    <property type="entry name" value="ER"/>
</dbReference>
<name>A0A5N6IPU9_9EURO</name>
<keyword evidence="3 7" id="KW-0479">Metal-binding</keyword>
<keyword evidence="6" id="KW-0520">NAD</keyword>
<evidence type="ECO:0000256" key="5">
    <source>
        <dbReference type="ARBA" id="ARBA00023002"/>
    </source>
</evidence>
<dbReference type="InterPro" id="IPR002328">
    <property type="entry name" value="ADH_Zn_CS"/>
</dbReference>
<dbReference type="GO" id="GO:0004022">
    <property type="term" value="F:alcohol dehydrogenase (NAD+) activity"/>
    <property type="evidence" value="ECO:0007669"/>
    <property type="project" value="UniProtKB-ARBA"/>
</dbReference>
<evidence type="ECO:0000256" key="4">
    <source>
        <dbReference type="ARBA" id="ARBA00022833"/>
    </source>
</evidence>
<dbReference type="GO" id="GO:0008270">
    <property type="term" value="F:zinc ion binding"/>
    <property type="evidence" value="ECO:0007669"/>
    <property type="project" value="InterPro"/>
</dbReference>
<reference evidence="9 10" key="1">
    <citation type="submission" date="2019-04" db="EMBL/GenBank/DDBJ databases">
        <title>Fungal friends and foes A comparative genomics study of 23 Aspergillus species from section Flavi.</title>
        <authorList>
            <consortium name="DOE Joint Genome Institute"/>
            <person name="Kjaerbolling I."/>
            <person name="Vesth T.C."/>
            <person name="Frisvad J.C."/>
            <person name="Nybo J.L."/>
            <person name="Theobald S."/>
            <person name="Kildgaard S."/>
            <person name="Petersen T.I."/>
            <person name="Kuo A."/>
            <person name="Sato A."/>
            <person name="Lyhne E.K."/>
            <person name="Kogle M.E."/>
            <person name="Wiebenga A."/>
            <person name="Kun R.S."/>
            <person name="Lubbers R.J."/>
            <person name="Makela M.R."/>
            <person name="Barry K."/>
            <person name="Chovatia M."/>
            <person name="Clum A."/>
            <person name="Daum C."/>
            <person name="Haridas S."/>
            <person name="He G."/>
            <person name="LaButti K."/>
            <person name="Lipzen A."/>
            <person name="Mondo S."/>
            <person name="Pangilinan J."/>
            <person name="Riley R."/>
            <person name="Salamov A."/>
            <person name="Simmons B.A."/>
            <person name="Magnuson J.K."/>
            <person name="Henrissat B."/>
            <person name="Mortensen U.H."/>
            <person name="Larsen T.O."/>
            <person name="De vries R.P."/>
            <person name="Grigoriev I.V."/>
            <person name="Machida M."/>
            <person name="Baker S.E."/>
            <person name="Andersen M.R."/>
        </authorList>
    </citation>
    <scope>NUCLEOTIDE SEQUENCE [LARGE SCALE GENOMIC DNA]</scope>
    <source>
        <strain evidence="9 10">CBS 117635</strain>
    </source>
</reference>
<dbReference type="AlphaFoldDB" id="A0A5N6IPU9"/>
<dbReference type="Pfam" id="PF00107">
    <property type="entry name" value="ADH_zinc_N"/>
    <property type="match status" value="1"/>
</dbReference>
<dbReference type="GO" id="GO:0005737">
    <property type="term" value="C:cytoplasm"/>
    <property type="evidence" value="ECO:0007669"/>
    <property type="project" value="TreeGrafter"/>
</dbReference>
<dbReference type="FunFam" id="3.40.50.720:FF:000039">
    <property type="entry name" value="Alcohol dehydrogenase AdhP"/>
    <property type="match status" value="1"/>
</dbReference>
<evidence type="ECO:0000256" key="7">
    <source>
        <dbReference type="RuleBase" id="RU361277"/>
    </source>
</evidence>
<dbReference type="PANTHER" id="PTHR42940">
    <property type="entry name" value="ALCOHOL DEHYDROGENASE 1-RELATED"/>
    <property type="match status" value="1"/>
</dbReference>
<protein>
    <submittedName>
        <fullName evidence="9">Chaperonin 10-like protein</fullName>
    </submittedName>
</protein>
<evidence type="ECO:0000313" key="9">
    <source>
        <dbReference type="EMBL" id="KAB8268681.1"/>
    </source>
</evidence>
<dbReference type="SMART" id="SM00829">
    <property type="entry name" value="PKS_ER"/>
    <property type="match status" value="1"/>
</dbReference>
<dbReference type="PANTHER" id="PTHR42940:SF2">
    <property type="entry name" value="DEHYDROGENASE FAMILY OXIDOREDUCTASE, PUTATIVE (JCVI)-RELATED"/>
    <property type="match status" value="1"/>
</dbReference>
<keyword evidence="4 7" id="KW-0862">Zinc</keyword>
<dbReference type="Proteomes" id="UP000326289">
    <property type="component" value="Unassembled WGS sequence"/>
</dbReference>
<accession>A0A5N6IPU9</accession>
<dbReference type="Pfam" id="PF08240">
    <property type="entry name" value="ADH_N"/>
    <property type="match status" value="1"/>
</dbReference>
<sequence length="355" mass="37543">MTTIPETQTAAVLPPSGATADALLQIKTDHPVPSPGEGEILVKIEYSGVCHSDVHSIRGETPMLTDVAGHEGVGRVVMVGDGVDEQEWIGRRVGISSCLNCEICAVNNTACPYQKNAGANVPGTFQQYIVSPAIHVTKIPSEIAPDVAAPLLCAGIAMYSSIMKTRTRPGDWIVLPGAGGGLGHMFVVLDEMGVQIAVKKGLKVIAIDSGEKKKELCLALGATAFFDYKVDDIEKDVKKLTGGLGAHAVICTANSEPAYTQSMRLLRSLGVLVCVGIPSVPFRLPATPFDMIVKGLTIVGNSAGTAKEMDELMEMAVAGDVRAHIECFELDQINDVVMRLGRSEIDGRAVVKIPV</sequence>
<dbReference type="InterPro" id="IPR036291">
    <property type="entry name" value="NAD(P)-bd_dom_sf"/>
</dbReference>
<proteinExistence type="inferred from homology"/>
<dbReference type="PROSITE" id="PS00059">
    <property type="entry name" value="ADH_ZINC"/>
    <property type="match status" value="1"/>
</dbReference>
<evidence type="ECO:0000256" key="6">
    <source>
        <dbReference type="ARBA" id="ARBA00023027"/>
    </source>
</evidence>
<dbReference type="SUPFAM" id="SSF50129">
    <property type="entry name" value="GroES-like"/>
    <property type="match status" value="1"/>
</dbReference>
<feature type="domain" description="Enoyl reductase (ER)" evidence="8">
    <location>
        <begin position="17"/>
        <end position="351"/>
    </location>
</feature>
<dbReference type="Gene3D" id="3.90.180.10">
    <property type="entry name" value="Medium-chain alcohol dehydrogenases, catalytic domain"/>
    <property type="match status" value="1"/>
</dbReference>
<comment type="similarity">
    <text evidence="2 7">Belongs to the zinc-containing alcohol dehydrogenase family.</text>
</comment>
<evidence type="ECO:0000256" key="1">
    <source>
        <dbReference type="ARBA" id="ARBA00001947"/>
    </source>
</evidence>
<organism evidence="9 10">
    <name type="scientific">Aspergillus minisclerotigenes</name>
    <dbReference type="NCBI Taxonomy" id="656917"/>
    <lineage>
        <taxon>Eukaryota</taxon>
        <taxon>Fungi</taxon>
        <taxon>Dikarya</taxon>
        <taxon>Ascomycota</taxon>
        <taxon>Pezizomycotina</taxon>
        <taxon>Eurotiomycetes</taxon>
        <taxon>Eurotiomycetidae</taxon>
        <taxon>Eurotiales</taxon>
        <taxon>Aspergillaceae</taxon>
        <taxon>Aspergillus</taxon>
        <taxon>Aspergillus subgen. Circumdati</taxon>
    </lineage>
</organism>
<gene>
    <name evidence="9" type="ORF">BDV30DRAFT_230499</name>
</gene>
<dbReference type="Gene3D" id="3.40.50.720">
    <property type="entry name" value="NAD(P)-binding Rossmann-like Domain"/>
    <property type="match status" value="1"/>
</dbReference>
<keyword evidence="10" id="KW-1185">Reference proteome</keyword>
<dbReference type="InterPro" id="IPR013154">
    <property type="entry name" value="ADH-like_N"/>
</dbReference>
<evidence type="ECO:0000256" key="2">
    <source>
        <dbReference type="ARBA" id="ARBA00008072"/>
    </source>
</evidence>
<dbReference type="CDD" id="cd08297">
    <property type="entry name" value="CAD3"/>
    <property type="match status" value="1"/>
</dbReference>
<dbReference type="EMBL" id="ML732863">
    <property type="protein sequence ID" value="KAB8268681.1"/>
    <property type="molecule type" value="Genomic_DNA"/>
</dbReference>
<keyword evidence="5" id="KW-0560">Oxidoreductase</keyword>
<evidence type="ECO:0000256" key="3">
    <source>
        <dbReference type="ARBA" id="ARBA00022723"/>
    </source>
</evidence>
<dbReference type="SUPFAM" id="SSF51735">
    <property type="entry name" value="NAD(P)-binding Rossmann-fold domains"/>
    <property type="match status" value="1"/>
</dbReference>
<dbReference type="InterPro" id="IPR013149">
    <property type="entry name" value="ADH-like_C"/>
</dbReference>